<accession>A0A6N3T1D2</accession>
<dbReference type="SUPFAM" id="SSF50630">
    <property type="entry name" value="Acid proteases"/>
    <property type="match status" value="2"/>
</dbReference>
<keyword evidence="5" id="KW-1185">Reference proteome</keyword>
<dbReference type="EMBL" id="BAMW01000030">
    <property type="protein sequence ID" value="GAN63591.1"/>
    <property type="molecule type" value="Genomic_DNA"/>
</dbReference>
<protein>
    <recommendedName>
        <fullName evidence="2">Peptidase A2 domain-containing protein</fullName>
    </recommendedName>
</protein>
<dbReference type="GO" id="GO:0006508">
    <property type="term" value="P:proteolysis"/>
    <property type="evidence" value="ECO:0007669"/>
    <property type="project" value="InterPro"/>
</dbReference>
<evidence type="ECO:0000256" key="1">
    <source>
        <dbReference type="ARBA" id="ARBA00022801"/>
    </source>
</evidence>
<sequence>MHCLKDKEGVQEMRLKHSLAALLFLTLAGCAETPNECVVHTLGTLPVLNDHGSPIVEVTLNDKKAAMIVDTGADFSSVSESLTKQYDMTRLSAYVPVNGVGGLVDASVYKVDKLGLGTGTTQDIALVGLPRTHGQINGIPIVGLFGGDFLTSYDVVFDLPAHKIDLYQLHGCPSPTPMWDGPVSKLRSSREGKTHIGLKLVLNNYKIDAILDSGSSATVVLPRQAHHAGVSEEQLANDISTKSRGIDLHSLSGHLHRFERLQIGDEVFPNPLLDVSPLKTDGDALLGADFLRHNRVWISNRNDMIYIQRLSPPPMQDPTFEHGLRKRQLTQPDMQKQPTP</sequence>
<dbReference type="Proteomes" id="UP000321104">
    <property type="component" value="Unassembled WGS sequence"/>
</dbReference>
<dbReference type="PROSITE" id="PS00141">
    <property type="entry name" value="ASP_PROTEASE"/>
    <property type="match status" value="1"/>
</dbReference>
<dbReference type="EMBL" id="BJXQ01000004">
    <property type="protein sequence ID" value="GEN02976.1"/>
    <property type="molecule type" value="Genomic_DNA"/>
</dbReference>
<evidence type="ECO:0000313" key="6">
    <source>
        <dbReference type="Proteomes" id="UP000321104"/>
    </source>
</evidence>
<dbReference type="Pfam" id="PF13650">
    <property type="entry name" value="Asp_protease_2"/>
    <property type="match status" value="1"/>
</dbReference>
<evidence type="ECO:0000313" key="3">
    <source>
        <dbReference type="EMBL" id="GAN63591.1"/>
    </source>
</evidence>
<dbReference type="InterPro" id="IPR001969">
    <property type="entry name" value="Aspartic_peptidase_AS"/>
</dbReference>
<proteinExistence type="predicted"/>
<dbReference type="Proteomes" id="UP000032673">
    <property type="component" value="Unassembled WGS sequence"/>
</dbReference>
<dbReference type="Pfam" id="PF13975">
    <property type="entry name" value="gag-asp_proteas"/>
    <property type="match status" value="1"/>
</dbReference>
<evidence type="ECO:0000313" key="4">
    <source>
        <dbReference type="EMBL" id="GEN02976.1"/>
    </source>
</evidence>
<dbReference type="PROSITE" id="PS51257">
    <property type="entry name" value="PROKAR_LIPOPROTEIN"/>
    <property type="match status" value="1"/>
</dbReference>
<name>A0A6N3T1D2_9PROT</name>
<comment type="caution">
    <text evidence="4">The sequence shown here is derived from an EMBL/GenBank/DDBJ whole genome shotgun (WGS) entry which is preliminary data.</text>
</comment>
<evidence type="ECO:0000259" key="2">
    <source>
        <dbReference type="PROSITE" id="PS50175"/>
    </source>
</evidence>
<dbReference type="InterPro" id="IPR021109">
    <property type="entry name" value="Peptidase_aspartic_dom_sf"/>
</dbReference>
<keyword evidence="1" id="KW-0378">Hydrolase</keyword>
<organism evidence="4 6">
    <name type="scientific">Acetobacter indonesiensis</name>
    <dbReference type="NCBI Taxonomy" id="104101"/>
    <lineage>
        <taxon>Bacteria</taxon>
        <taxon>Pseudomonadati</taxon>
        <taxon>Pseudomonadota</taxon>
        <taxon>Alphaproteobacteria</taxon>
        <taxon>Acetobacterales</taxon>
        <taxon>Acetobacteraceae</taxon>
        <taxon>Acetobacter</taxon>
    </lineage>
</organism>
<reference evidence="4 6" key="2">
    <citation type="submission" date="2019-07" db="EMBL/GenBank/DDBJ databases">
        <title>Whole genome shotgun sequence of Acetobacter indonesiensis NBRC 16471.</title>
        <authorList>
            <person name="Hosoyama A."/>
            <person name="Uohara A."/>
            <person name="Ohji S."/>
            <person name="Ichikawa N."/>
        </authorList>
    </citation>
    <scope>NUCLEOTIDE SEQUENCE [LARGE SCALE GENOMIC DNA]</scope>
    <source>
        <strain evidence="4 6">NBRC 16471</strain>
    </source>
</reference>
<dbReference type="AlphaFoldDB" id="A0A6N3T1D2"/>
<gene>
    <name evidence="3" type="ORF">Abin_030_134</name>
    <name evidence="4" type="ORF">AIN02nite_10010</name>
</gene>
<dbReference type="GO" id="GO:0004190">
    <property type="term" value="F:aspartic-type endopeptidase activity"/>
    <property type="evidence" value="ECO:0007669"/>
    <property type="project" value="InterPro"/>
</dbReference>
<dbReference type="InterPro" id="IPR034122">
    <property type="entry name" value="Retropepsin-like_bacterial"/>
</dbReference>
<feature type="domain" description="Peptidase A2" evidence="2">
    <location>
        <begin position="65"/>
        <end position="149"/>
    </location>
</feature>
<evidence type="ECO:0000313" key="5">
    <source>
        <dbReference type="Proteomes" id="UP000032673"/>
    </source>
</evidence>
<dbReference type="Gene3D" id="2.40.70.10">
    <property type="entry name" value="Acid Proteases"/>
    <property type="match status" value="2"/>
</dbReference>
<dbReference type="PROSITE" id="PS50175">
    <property type="entry name" value="ASP_PROT_RETROV"/>
    <property type="match status" value="1"/>
</dbReference>
<dbReference type="InterPro" id="IPR001995">
    <property type="entry name" value="Peptidase_A2_cat"/>
</dbReference>
<dbReference type="CDD" id="cd05483">
    <property type="entry name" value="retropepsin_like_bacteria"/>
    <property type="match status" value="1"/>
</dbReference>
<reference evidence="3 5" key="1">
    <citation type="submission" date="2012-11" db="EMBL/GenBank/DDBJ databases">
        <title>Whole genome sequence of Acetobacter indonesiensis 5H-1.</title>
        <authorList>
            <person name="Azuma Y."/>
            <person name="Higashiura N."/>
            <person name="Hirakawa H."/>
            <person name="Matsushita K."/>
        </authorList>
    </citation>
    <scope>NUCLEOTIDE SEQUENCE [LARGE SCALE GENOMIC DNA]</scope>
    <source>
        <strain evidence="3 5">5H-1</strain>
    </source>
</reference>